<evidence type="ECO:0000256" key="1">
    <source>
        <dbReference type="SAM" id="MobiDB-lite"/>
    </source>
</evidence>
<comment type="caution">
    <text evidence="2">The sequence shown here is derived from an EMBL/GenBank/DDBJ whole genome shotgun (WGS) entry which is preliminary data.</text>
</comment>
<evidence type="ECO:0000313" key="3">
    <source>
        <dbReference type="Proteomes" id="UP001141806"/>
    </source>
</evidence>
<sequence length="103" mass="11512">MQPEQPKKGNSYFRGQQLQCGGSKYKNKGTLRGGNLDPRKMPQDSSAYPSDYFEDQKIQCAAEGESAVFENDGAVNFGNFGEPTNLRSTNYGEPKGLRSRRPW</sequence>
<dbReference type="EMBL" id="JAMYWD010000003">
    <property type="protein sequence ID" value="KAJ4975357.1"/>
    <property type="molecule type" value="Genomic_DNA"/>
</dbReference>
<accession>A0A9Q0QXG7</accession>
<reference evidence="2" key="1">
    <citation type="journal article" date="2023" name="Plant J.">
        <title>The genome of the king protea, Protea cynaroides.</title>
        <authorList>
            <person name="Chang J."/>
            <person name="Duong T.A."/>
            <person name="Schoeman C."/>
            <person name="Ma X."/>
            <person name="Roodt D."/>
            <person name="Barker N."/>
            <person name="Li Z."/>
            <person name="Van de Peer Y."/>
            <person name="Mizrachi E."/>
        </authorList>
    </citation>
    <scope>NUCLEOTIDE SEQUENCE</scope>
    <source>
        <tissue evidence="2">Young leaves</tissue>
    </source>
</reference>
<dbReference type="AlphaFoldDB" id="A0A9Q0QXG7"/>
<evidence type="ECO:0000313" key="2">
    <source>
        <dbReference type="EMBL" id="KAJ4975357.1"/>
    </source>
</evidence>
<protein>
    <submittedName>
        <fullName evidence="2">Uncharacterized protein</fullName>
    </submittedName>
</protein>
<gene>
    <name evidence="2" type="ORF">NE237_000463</name>
</gene>
<name>A0A9Q0QXG7_9MAGN</name>
<feature type="region of interest" description="Disordered" evidence="1">
    <location>
        <begin position="1"/>
        <end position="50"/>
    </location>
</feature>
<dbReference type="Proteomes" id="UP001141806">
    <property type="component" value="Unassembled WGS sequence"/>
</dbReference>
<keyword evidence="3" id="KW-1185">Reference proteome</keyword>
<feature type="region of interest" description="Disordered" evidence="1">
    <location>
        <begin position="77"/>
        <end position="103"/>
    </location>
</feature>
<organism evidence="2 3">
    <name type="scientific">Protea cynaroides</name>
    <dbReference type="NCBI Taxonomy" id="273540"/>
    <lineage>
        <taxon>Eukaryota</taxon>
        <taxon>Viridiplantae</taxon>
        <taxon>Streptophyta</taxon>
        <taxon>Embryophyta</taxon>
        <taxon>Tracheophyta</taxon>
        <taxon>Spermatophyta</taxon>
        <taxon>Magnoliopsida</taxon>
        <taxon>Proteales</taxon>
        <taxon>Proteaceae</taxon>
        <taxon>Protea</taxon>
    </lineage>
</organism>
<proteinExistence type="predicted"/>